<dbReference type="InterPro" id="IPR008228">
    <property type="entry name" value="UCP006173"/>
</dbReference>
<protein>
    <recommendedName>
        <fullName evidence="1">UPF0260 protein ISO4_03190</fullName>
    </recommendedName>
</protein>
<dbReference type="Proteomes" id="UP000644441">
    <property type="component" value="Unassembled WGS sequence"/>
</dbReference>
<evidence type="ECO:0000256" key="1">
    <source>
        <dbReference type="HAMAP-Rule" id="MF_00676"/>
    </source>
</evidence>
<organism evidence="2 3">
    <name type="scientific">Alloalcanivorax venustensis ISO4</name>
    <dbReference type="NCBI Taxonomy" id="1177184"/>
    <lineage>
        <taxon>Bacteria</taxon>
        <taxon>Pseudomonadati</taxon>
        <taxon>Pseudomonadota</taxon>
        <taxon>Gammaproteobacteria</taxon>
        <taxon>Oceanospirillales</taxon>
        <taxon>Alcanivoracaceae</taxon>
        <taxon>Alloalcanivorax</taxon>
    </lineage>
</organism>
<proteinExistence type="inferred from homology"/>
<accession>A0ABS0AKC5</accession>
<dbReference type="PIRSF" id="PIRSF006173">
    <property type="entry name" value="UCP006173"/>
    <property type="match status" value="1"/>
</dbReference>
<dbReference type="GeneID" id="99767244"/>
<keyword evidence="3" id="KW-1185">Reference proteome</keyword>
<dbReference type="PANTHER" id="PTHR37421:SF1">
    <property type="entry name" value="UPF0260 PROTEIN YCGN"/>
    <property type="match status" value="1"/>
</dbReference>
<evidence type="ECO:0000313" key="2">
    <source>
        <dbReference type="EMBL" id="MBF5054588.1"/>
    </source>
</evidence>
<gene>
    <name evidence="2" type="ORF">ISO4_03190</name>
</gene>
<dbReference type="Pfam" id="PF03692">
    <property type="entry name" value="CxxCxxCC"/>
    <property type="match status" value="1"/>
</dbReference>
<sequence length="145" mass="16709">MRERFWELPLEQLDAREWEALCDGCGRCCLVKLEDEDSGEVAFTDVACGYLDTEQCRCRVYPERHHYVPDCVEVTAEVAQHFDWLPDTCAYRLRARGRPLKAWHPLRSGRAESVREAGVSVAGRVVSETTVDEADLEERIIHWVN</sequence>
<dbReference type="NCBIfam" id="NF003507">
    <property type="entry name" value="PRK05170.2-5"/>
    <property type="match status" value="1"/>
</dbReference>
<comment type="similarity">
    <text evidence="1">Belongs to the UPF0260 family.</text>
</comment>
<reference evidence="2 3" key="1">
    <citation type="submission" date="2012-09" db="EMBL/GenBank/DDBJ databases">
        <title>Genome Sequence of alkane-degrading Bacterium Alcanivorax venustensis ISO4.</title>
        <authorList>
            <person name="Lai Q."/>
            <person name="Shao Z."/>
        </authorList>
    </citation>
    <scope>NUCLEOTIDE SEQUENCE [LARGE SCALE GENOMIC DNA]</scope>
    <source>
        <strain evidence="2 3">ISO4</strain>
    </source>
</reference>
<evidence type="ECO:0000313" key="3">
    <source>
        <dbReference type="Proteomes" id="UP000644441"/>
    </source>
</evidence>
<dbReference type="EMBL" id="ARXR01000055">
    <property type="protein sequence ID" value="MBF5054588.1"/>
    <property type="molecule type" value="Genomic_DNA"/>
</dbReference>
<comment type="caution">
    <text evidence="2">The sequence shown here is derived from an EMBL/GenBank/DDBJ whole genome shotgun (WGS) entry which is preliminary data.</text>
</comment>
<dbReference type="InterPro" id="IPR005358">
    <property type="entry name" value="Puta_zinc/iron-chelating_dom"/>
</dbReference>
<dbReference type="RefSeq" id="WP_142949670.1">
    <property type="nucleotide sequence ID" value="NZ_ARXR01000055.1"/>
</dbReference>
<dbReference type="HAMAP" id="MF_00676">
    <property type="entry name" value="UPF0260"/>
    <property type="match status" value="1"/>
</dbReference>
<name>A0ABS0AKC5_9GAMM</name>
<dbReference type="PANTHER" id="PTHR37421">
    <property type="entry name" value="UPF0260 PROTEIN YCGN"/>
    <property type="match status" value="1"/>
</dbReference>
<dbReference type="NCBIfam" id="NF003501">
    <property type="entry name" value="PRK05170.1-5"/>
    <property type="match status" value="1"/>
</dbReference>